<gene>
    <name evidence="2" type="ORF">JCM19300_4204</name>
</gene>
<name>A0A090VAV6_9FLAO</name>
<comment type="caution">
    <text evidence="2">The sequence shown here is derived from an EMBL/GenBank/DDBJ whole genome shotgun (WGS) entry which is preliminary data.</text>
</comment>
<dbReference type="Proteomes" id="UP000029644">
    <property type="component" value="Unassembled WGS sequence"/>
</dbReference>
<feature type="region of interest" description="Disordered" evidence="1">
    <location>
        <begin position="1"/>
        <end position="45"/>
    </location>
</feature>
<proteinExistence type="predicted"/>
<evidence type="ECO:0000313" key="2">
    <source>
        <dbReference type="EMBL" id="GAL61258.1"/>
    </source>
</evidence>
<protein>
    <submittedName>
        <fullName evidence="2">Uncharacterized protein</fullName>
    </submittedName>
</protein>
<reference evidence="2 3" key="1">
    <citation type="journal article" date="2014" name="Genome Announc.">
        <title>Draft Genome Sequences of Marine Flavobacterium Algibacter lectus Strains SS8 and NR4.</title>
        <authorList>
            <person name="Takatani N."/>
            <person name="Nakanishi M."/>
            <person name="Meirelles P."/>
            <person name="Mino S."/>
            <person name="Suda W."/>
            <person name="Oshima K."/>
            <person name="Hattori M."/>
            <person name="Ohkuma M."/>
            <person name="Hosokawa M."/>
            <person name="Miyashita K."/>
            <person name="Thompson F.L."/>
            <person name="Niwa A."/>
            <person name="Sawabe T."/>
            <person name="Sawabe T."/>
        </authorList>
    </citation>
    <scope>NUCLEOTIDE SEQUENCE [LARGE SCALE GENOMIC DNA]</scope>
    <source>
        <strain evidence="2 3">JCM 19300</strain>
    </source>
</reference>
<organism evidence="2 3">
    <name type="scientific">Algibacter lectus</name>
    <dbReference type="NCBI Taxonomy" id="221126"/>
    <lineage>
        <taxon>Bacteria</taxon>
        <taxon>Pseudomonadati</taxon>
        <taxon>Bacteroidota</taxon>
        <taxon>Flavobacteriia</taxon>
        <taxon>Flavobacteriales</taxon>
        <taxon>Flavobacteriaceae</taxon>
        <taxon>Algibacter</taxon>
    </lineage>
</organism>
<dbReference type="AlphaFoldDB" id="A0A090VAV6"/>
<evidence type="ECO:0000313" key="3">
    <source>
        <dbReference type="Proteomes" id="UP000029644"/>
    </source>
</evidence>
<accession>A0A090VAV6</accession>
<evidence type="ECO:0000256" key="1">
    <source>
        <dbReference type="SAM" id="MobiDB-lite"/>
    </source>
</evidence>
<dbReference type="EMBL" id="BBNQ01000002">
    <property type="protein sequence ID" value="GAL61258.1"/>
    <property type="molecule type" value="Genomic_DNA"/>
</dbReference>
<sequence length="45" mass="4791">MATSLTKGEVIKNAKVTPKGIPPRTKPINKGTDEQEQNGVTTPKS</sequence>